<proteinExistence type="predicted"/>
<reference evidence="1" key="1">
    <citation type="submission" date="2019-08" db="EMBL/GenBank/DDBJ databases">
        <authorList>
            <person name="Kucharzyk K."/>
            <person name="Murdoch R.W."/>
            <person name="Higgins S."/>
            <person name="Loffler F."/>
        </authorList>
    </citation>
    <scope>NUCLEOTIDE SEQUENCE</scope>
</reference>
<dbReference type="EMBL" id="VSSQ01060682">
    <property type="protein sequence ID" value="MPN14090.1"/>
    <property type="molecule type" value="Genomic_DNA"/>
</dbReference>
<sequence length="88" mass="10226">MMIDQSGYTIQLKTSSEPYVIKVIYNNEVKQEAIPDLKIKAELVLSAIDNCNTMIFEDSTGEILQVNFKDKFDSYFEIQDYYLKQSIN</sequence>
<dbReference type="AlphaFoldDB" id="A0A645FJE9"/>
<accession>A0A645FJE9</accession>
<evidence type="ECO:0000313" key="1">
    <source>
        <dbReference type="EMBL" id="MPN14090.1"/>
    </source>
</evidence>
<gene>
    <name evidence="1" type="ORF">SDC9_161416</name>
</gene>
<comment type="caution">
    <text evidence="1">The sequence shown here is derived from an EMBL/GenBank/DDBJ whole genome shotgun (WGS) entry which is preliminary data.</text>
</comment>
<protein>
    <submittedName>
        <fullName evidence="1">Uncharacterized protein</fullName>
    </submittedName>
</protein>
<name>A0A645FJE9_9ZZZZ</name>
<organism evidence="1">
    <name type="scientific">bioreactor metagenome</name>
    <dbReference type="NCBI Taxonomy" id="1076179"/>
    <lineage>
        <taxon>unclassified sequences</taxon>
        <taxon>metagenomes</taxon>
        <taxon>ecological metagenomes</taxon>
    </lineage>
</organism>